<feature type="region of interest" description="Disordered" evidence="2">
    <location>
        <begin position="1"/>
        <end position="20"/>
    </location>
</feature>
<protein>
    <submittedName>
        <fullName evidence="3">Uncharacterized protein</fullName>
    </submittedName>
</protein>
<evidence type="ECO:0000313" key="4">
    <source>
        <dbReference type="Proteomes" id="UP000826271"/>
    </source>
</evidence>
<reference evidence="3" key="1">
    <citation type="submission" date="2019-10" db="EMBL/GenBank/DDBJ databases">
        <authorList>
            <person name="Zhang R."/>
            <person name="Pan Y."/>
            <person name="Wang J."/>
            <person name="Ma R."/>
            <person name="Yu S."/>
        </authorList>
    </citation>
    <scope>NUCLEOTIDE SEQUENCE</scope>
    <source>
        <strain evidence="3">LA-IB0</strain>
        <tissue evidence="3">Leaf</tissue>
    </source>
</reference>
<keyword evidence="1" id="KW-0175">Coiled coil</keyword>
<sequence length="165" mass="18469">MVAAQSQPVNEDEEPPSVDGIIESTLGCRSGYIKGMGHGVEVVQGRQFSSYSVVNTKLKEKLSQLETAQDKIVNLTNAYEEQSKTLEETLMKLDDQKKETEACKEQNKTYSRQIDSLQCQMAKMQEFLQKFPGFHPSAFSDTNIARNRSNVRNGTLICEEKVVAA</sequence>
<dbReference type="Proteomes" id="UP000826271">
    <property type="component" value="Unassembled WGS sequence"/>
</dbReference>
<accession>A0AAV6XV74</accession>
<evidence type="ECO:0000256" key="1">
    <source>
        <dbReference type="SAM" id="Coils"/>
    </source>
</evidence>
<dbReference type="AlphaFoldDB" id="A0AAV6XV74"/>
<name>A0AAV6XV74_9LAMI</name>
<proteinExistence type="predicted"/>
<evidence type="ECO:0000256" key="2">
    <source>
        <dbReference type="SAM" id="MobiDB-lite"/>
    </source>
</evidence>
<keyword evidence="4" id="KW-1185">Reference proteome</keyword>
<organism evidence="3 4">
    <name type="scientific">Buddleja alternifolia</name>
    <dbReference type="NCBI Taxonomy" id="168488"/>
    <lineage>
        <taxon>Eukaryota</taxon>
        <taxon>Viridiplantae</taxon>
        <taxon>Streptophyta</taxon>
        <taxon>Embryophyta</taxon>
        <taxon>Tracheophyta</taxon>
        <taxon>Spermatophyta</taxon>
        <taxon>Magnoliopsida</taxon>
        <taxon>eudicotyledons</taxon>
        <taxon>Gunneridae</taxon>
        <taxon>Pentapetalae</taxon>
        <taxon>asterids</taxon>
        <taxon>lamiids</taxon>
        <taxon>Lamiales</taxon>
        <taxon>Scrophulariaceae</taxon>
        <taxon>Buddlejeae</taxon>
        <taxon>Buddleja</taxon>
    </lineage>
</organism>
<gene>
    <name evidence="3" type="ORF">BUALT_Bualt04G0099700</name>
</gene>
<comment type="caution">
    <text evidence="3">The sequence shown here is derived from an EMBL/GenBank/DDBJ whole genome shotgun (WGS) entry which is preliminary data.</text>
</comment>
<dbReference type="EMBL" id="WHWC01000004">
    <property type="protein sequence ID" value="KAG8384259.1"/>
    <property type="molecule type" value="Genomic_DNA"/>
</dbReference>
<feature type="coiled-coil region" evidence="1">
    <location>
        <begin position="58"/>
        <end position="113"/>
    </location>
</feature>
<evidence type="ECO:0000313" key="3">
    <source>
        <dbReference type="EMBL" id="KAG8384259.1"/>
    </source>
</evidence>